<dbReference type="GO" id="GO:0035591">
    <property type="term" value="F:signaling adaptor activity"/>
    <property type="evidence" value="ECO:0000318"/>
    <property type="project" value="GO_Central"/>
</dbReference>
<evidence type="ECO:0000313" key="5">
    <source>
        <dbReference type="EMBL" id="EDO32581.1"/>
    </source>
</evidence>
<evidence type="ECO:0000259" key="4">
    <source>
        <dbReference type="PROSITE" id="PS50089"/>
    </source>
</evidence>
<dbReference type="GO" id="GO:0007166">
    <property type="term" value="P:cell surface receptor signaling pathway"/>
    <property type="evidence" value="ECO:0000318"/>
    <property type="project" value="GO_Central"/>
</dbReference>
<evidence type="ECO:0000256" key="1">
    <source>
        <dbReference type="ARBA" id="ARBA00022771"/>
    </source>
</evidence>
<dbReference type="GO" id="GO:0043122">
    <property type="term" value="P:regulation of canonical NF-kappaB signal transduction"/>
    <property type="evidence" value="ECO:0000318"/>
    <property type="project" value="GO_Central"/>
</dbReference>
<gene>
    <name evidence="5" type="ORF">NEMVEDRAFT_v1g217751</name>
</gene>
<keyword evidence="1 3" id="KW-0863">Zinc-finger</keyword>
<dbReference type="EMBL" id="DS469817">
    <property type="protein sequence ID" value="EDO32581.1"/>
    <property type="molecule type" value="Genomic_DNA"/>
</dbReference>
<name>A7SUN5_NEMVE</name>
<dbReference type="PROSITE" id="PS50089">
    <property type="entry name" value="ZF_RING_2"/>
    <property type="match status" value="1"/>
</dbReference>
<proteinExistence type="predicted"/>
<dbReference type="AlphaFoldDB" id="A7SUN5"/>
<protein>
    <recommendedName>
        <fullName evidence="4">RING-type domain-containing protein</fullName>
    </recommendedName>
</protein>
<dbReference type="GO" id="GO:0008270">
    <property type="term" value="F:zinc ion binding"/>
    <property type="evidence" value="ECO:0007669"/>
    <property type="project" value="UniProtKB-KW"/>
</dbReference>
<dbReference type="GO" id="GO:0009898">
    <property type="term" value="C:cytoplasmic side of plasma membrane"/>
    <property type="evidence" value="ECO:0000318"/>
    <property type="project" value="GO_Central"/>
</dbReference>
<evidence type="ECO:0000256" key="2">
    <source>
        <dbReference type="ARBA" id="ARBA00022833"/>
    </source>
</evidence>
<sequence length="298" mass="33650">MDSTMYIITGDAPDDFICNVCGTVMLVPVVMPNCGHSCCSSCAERVNRKCPECREEFGATAELKENISLKRIIRRLQGKCKRCPFNGELGLVLDHLCPERERQSVRTQAATLRDGLNLHLTNCEERSRTCGVPGCHFHGNKEQMLRHRVSYASGHVELYRTYAKRLAHAIAKKSTPSVEKLPLRVETFLWCTEAFKEKAASARAGQPLTSPTYRSEAGEKWRLVLFVKPYKLYAQLQSSVAPLNVNIRLILLDDADENRDQIFTADGLLIKEGQMFGKRRSLKDLETYVEGPQKTLKN</sequence>
<dbReference type="Gene3D" id="3.30.40.10">
    <property type="entry name" value="Zinc/RING finger domain, C3HC4 (zinc finger)"/>
    <property type="match status" value="1"/>
</dbReference>
<keyword evidence="2" id="KW-0862">Zinc</keyword>
<dbReference type="GO" id="GO:0005737">
    <property type="term" value="C:cytoplasm"/>
    <property type="evidence" value="ECO:0000318"/>
    <property type="project" value="GO_Central"/>
</dbReference>
<keyword evidence="6" id="KW-1185">Reference proteome</keyword>
<feature type="domain" description="RING-type" evidence="4">
    <location>
        <begin position="18"/>
        <end position="54"/>
    </location>
</feature>
<dbReference type="Proteomes" id="UP000001593">
    <property type="component" value="Unassembled WGS sequence"/>
</dbReference>
<organism evidence="5 6">
    <name type="scientific">Nematostella vectensis</name>
    <name type="common">Starlet sea anemone</name>
    <dbReference type="NCBI Taxonomy" id="45351"/>
    <lineage>
        <taxon>Eukaryota</taxon>
        <taxon>Metazoa</taxon>
        <taxon>Cnidaria</taxon>
        <taxon>Anthozoa</taxon>
        <taxon>Hexacorallia</taxon>
        <taxon>Actiniaria</taxon>
        <taxon>Edwardsiidae</taxon>
        <taxon>Nematostella</taxon>
    </lineage>
</organism>
<keyword evidence="1 3" id="KW-0479">Metal-binding</keyword>
<dbReference type="HOGENOM" id="CLU_934763_0_0_1"/>
<dbReference type="PANTHER" id="PTHR10131">
    <property type="entry name" value="TNF RECEPTOR ASSOCIATED FACTOR"/>
    <property type="match status" value="1"/>
</dbReference>
<dbReference type="InterPro" id="IPR001841">
    <property type="entry name" value="Znf_RING"/>
</dbReference>
<dbReference type="FunFam" id="3.30.40.10:FF:001798">
    <property type="entry name" value="Predicted protein"/>
    <property type="match status" value="1"/>
</dbReference>
<reference evidence="5 6" key="1">
    <citation type="journal article" date="2007" name="Science">
        <title>Sea anemone genome reveals ancestral eumetazoan gene repertoire and genomic organization.</title>
        <authorList>
            <person name="Putnam N.H."/>
            <person name="Srivastava M."/>
            <person name="Hellsten U."/>
            <person name="Dirks B."/>
            <person name="Chapman J."/>
            <person name="Salamov A."/>
            <person name="Terry A."/>
            <person name="Shapiro H."/>
            <person name="Lindquist E."/>
            <person name="Kapitonov V.V."/>
            <person name="Jurka J."/>
            <person name="Genikhovich G."/>
            <person name="Grigoriev I.V."/>
            <person name="Lucas S.M."/>
            <person name="Steele R.E."/>
            <person name="Finnerty J.R."/>
            <person name="Technau U."/>
            <person name="Martindale M.Q."/>
            <person name="Rokhsar D.S."/>
        </authorList>
    </citation>
    <scope>NUCLEOTIDE SEQUENCE [LARGE SCALE GENOMIC DNA]</scope>
    <source>
        <strain evidence="6">CH2 X CH6</strain>
    </source>
</reference>
<evidence type="ECO:0000313" key="6">
    <source>
        <dbReference type="Proteomes" id="UP000001593"/>
    </source>
</evidence>
<dbReference type="SUPFAM" id="SSF57850">
    <property type="entry name" value="RING/U-box"/>
    <property type="match status" value="1"/>
</dbReference>
<dbReference type="PANTHER" id="PTHR10131:SF153">
    <property type="entry name" value="RING-TYPE DOMAIN-CONTAINING PROTEIN"/>
    <property type="match status" value="1"/>
</dbReference>
<dbReference type="InParanoid" id="A7SUN5"/>
<dbReference type="SMART" id="SM00184">
    <property type="entry name" value="RING"/>
    <property type="match status" value="1"/>
</dbReference>
<accession>A7SUN5</accession>
<evidence type="ECO:0000256" key="3">
    <source>
        <dbReference type="PROSITE-ProRule" id="PRU00175"/>
    </source>
</evidence>
<dbReference type="InterPro" id="IPR013083">
    <property type="entry name" value="Znf_RING/FYVE/PHD"/>
</dbReference>
<dbReference type="PhylomeDB" id="A7SUN5"/>